<dbReference type="Proteomes" id="UP000323733">
    <property type="component" value="Unassembled WGS sequence"/>
</dbReference>
<evidence type="ECO:0000313" key="2">
    <source>
        <dbReference type="Proteomes" id="UP000323733"/>
    </source>
</evidence>
<name>A0A1I6ZW98_METTE</name>
<reference evidence="1 2" key="1">
    <citation type="submission" date="2016-10" db="EMBL/GenBank/DDBJ databases">
        <authorList>
            <person name="Varghese N."/>
            <person name="Submissions S."/>
        </authorList>
    </citation>
    <scope>NUCLEOTIDE SEQUENCE [LARGE SCALE GENOMIC DNA]</scope>
    <source>
        <strain evidence="1 2">DSM 11855</strain>
    </source>
</reference>
<evidence type="ECO:0000313" key="1">
    <source>
        <dbReference type="EMBL" id="SFT66951.1"/>
    </source>
</evidence>
<protein>
    <submittedName>
        <fullName evidence="1">Uncharacterized protein</fullName>
    </submittedName>
</protein>
<dbReference type="AlphaFoldDB" id="A0A1I6ZW98"/>
<proteinExistence type="predicted"/>
<gene>
    <name evidence="1" type="ORF">SAMN02910340_01715</name>
</gene>
<sequence length="70" mass="8610">MRIEKLLDNFLILEQTKKISYPWLTEEFNKYYSKYYIRYYSKVLIDFKRVLFWSLLLKADAGKSDVRGFL</sequence>
<keyword evidence="2" id="KW-1185">Reference proteome</keyword>
<accession>A0A1I6ZW98</accession>
<dbReference type="EMBL" id="FPAO01000006">
    <property type="protein sequence ID" value="SFT66951.1"/>
    <property type="molecule type" value="Genomic_DNA"/>
</dbReference>
<organism evidence="1 2">
    <name type="scientific">Methanosarcina thermophila</name>
    <dbReference type="NCBI Taxonomy" id="2210"/>
    <lineage>
        <taxon>Archaea</taxon>
        <taxon>Methanobacteriati</taxon>
        <taxon>Methanobacteriota</taxon>
        <taxon>Stenosarchaea group</taxon>
        <taxon>Methanomicrobia</taxon>
        <taxon>Methanosarcinales</taxon>
        <taxon>Methanosarcinaceae</taxon>
        <taxon>Methanosarcina</taxon>
    </lineage>
</organism>